<dbReference type="InterPro" id="IPR015425">
    <property type="entry name" value="FH2_Formin"/>
</dbReference>
<feature type="coiled-coil region" evidence="1">
    <location>
        <begin position="666"/>
        <end position="703"/>
    </location>
</feature>
<dbReference type="SMART" id="SM00498">
    <property type="entry name" value="FH2"/>
    <property type="match status" value="1"/>
</dbReference>
<dbReference type="AlphaFoldDB" id="A0A1R0H0A4"/>
<evidence type="ECO:0000259" key="3">
    <source>
        <dbReference type="PROSITE" id="PS51444"/>
    </source>
</evidence>
<dbReference type="InterPro" id="IPR042201">
    <property type="entry name" value="FH2_Formin_sf"/>
</dbReference>
<dbReference type="Pfam" id="PF02181">
    <property type="entry name" value="FH2"/>
    <property type="match status" value="1"/>
</dbReference>
<dbReference type="SUPFAM" id="SSF101447">
    <property type="entry name" value="Formin homology 2 domain (FH2 domain)"/>
    <property type="match status" value="1"/>
</dbReference>
<dbReference type="PROSITE" id="PS51444">
    <property type="entry name" value="FH2"/>
    <property type="match status" value="1"/>
</dbReference>
<feature type="compositionally biased region" description="Pro residues" evidence="2">
    <location>
        <begin position="277"/>
        <end position="330"/>
    </location>
</feature>
<evidence type="ECO:0000313" key="5">
    <source>
        <dbReference type="Proteomes" id="UP000187455"/>
    </source>
</evidence>
<feature type="compositionally biased region" description="Basic and acidic residues" evidence="2">
    <location>
        <begin position="582"/>
        <end position="595"/>
    </location>
</feature>
<dbReference type="Gene3D" id="1.20.58.2220">
    <property type="entry name" value="Formin, FH2 domain"/>
    <property type="match status" value="1"/>
</dbReference>
<feature type="domain" description="FH2" evidence="3">
    <location>
        <begin position="221"/>
        <end position="695"/>
    </location>
</feature>
<feature type="region of interest" description="Disordered" evidence="2">
    <location>
        <begin position="235"/>
        <end position="254"/>
    </location>
</feature>
<comment type="caution">
    <text evidence="4">The sequence shown here is derived from an EMBL/GenBank/DDBJ whole genome shotgun (WGS) entry which is preliminary data.</text>
</comment>
<dbReference type="STRING" id="133383.A0A1R0H0A4"/>
<gene>
    <name evidence="4" type="ORF">AYI68_g3311</name>
</gene>
<dbReference type="PANTHER" id="PTHR45725">
    <property type="entry name" value="FORMIN HOMOLOGY 2 FAMILY MEMBER"/>
    <property type="match status" value="1"/>
</dbReference>
<dbReference type="OrthoDB" id="5584010at2759"/>
<evidence type="ECO:0000256" key="2">
    <source>
        <dbReference type="SAM" id="MobiDB-lite"/>
    </source>
</evidence>
<feature type="region of interest" description="Disordered" evidence="2">
    <location>
        <begin position="121"/>
        <end position="210"/>
    </location>
</feature>
<protein>
    <submittedName>
        <fullName evidence="4">Protein diaphanous-like protein</fullName>
    </submittedName>
</protein>
<sequence>MLAQESLWKKENEIQALRNPNVRNPDGSINEGLLKLEIDRIEKRSIRSRRVEEISNTKELLKKIERADPSLERKKSESIEMMTFSEIIDHDSRKSLSSVVSEYVPVRKESKIPFVSDAVPQPISKISTDPSSIEKAIREKKSRGPPPPPPPKLYRSQSNLKKPDLGKLEISSPVDGPSSALTTAVPDTPTEKDKMLSLNNSDGLDKRKSRMFDFSLDSLSTKYDESEDVEISKEIFSDDLESEVEDLDQDIINKSKYGSIPLISEQKEEEIGMKPSLAPPPPPPPPPPGLEIPPPPPPPGPGMAPPPPPPPPSSGMPPPPPPGPGMPPPPPLGMISNIFLGQIKLPVSEIRDKIIEIDDQVLTPFVISQLRNCAPTPEERALLAGYKDKKDEMAMADKFMLEMISIERVDQRLKCLEFRSVWEDTLDDLSRNISTIIDASNSLLNCKEFMEILLIVLIMGNYMNGSGFRGGAFGFKISSLNKLMDTKDFHNKKTLLHFIVESVQKNFKNSFDFIGGLESLFEGCRVCYSDLRAEMNLVKSKIETVNSEIEACEEIISNHSSDDPPNDTGDKSDLETQNISLDSEKKKNKSEDSKKDKKMKRGSVWVLERFVEVLKPQIVEVEVKYNDLVKRFQNMIIVYEEVSLIFGENPQKVFPEYLFGTIRMFIVSCQRVLKENKQEKERLKKAEKARKMMEDRIEQRKLAKKEIPDVITEDITISVVNAQGVKEGSVDIALDKQESPELSDVSDKNDTTLGNLISKLKTGSLDEDDSKPNDIMAKGRRAASSDKRLSAMIQQSKRDSFGAGSSRSSTIIGTQALKMLRAIKEDPLDSLNKEENMRNSSHEGGRKMLGTHMKKKREIRNSFFGN</sequence>
<feature type="region of interest" description="Disordered" evidence="2">
    <location>
        <begin position="557"/>
        <end position="595"/>
    </location>
</feature>
<proteinExistence type="predicted"/>
<name>A0A1R0H0A4_9FUNG</name>
<feature type="compositionally biased region" description="Acidic residues" evidence="2">
    <location>
        <begin position="237"/>
        <end position="249"/>
    </location>
</feature>
<dbReference type="EMBL" id="LSSL01001415">
    <property type="protein sequence ID" value="OLY82565.1"/>
    <property type="molecule type" value="Genomic_DNA"/>
</dbReference>
<keyword evidence="5" id="KW-1185">Reference proteome</keyword>
<feature type="region of interest" description="Disordered" evidence="2">
    <location>
        <begin position="762"/>
        <end position="788"/>
    </location>
</feature>
<evidence type="ECO:0000256" key="1">
    <source>
        <dbReference type="SAM" id="Coils"/>
    </source>
</evidence>
<keyword evidence="1" id="KW-0175">Coiled coil</keyword>
<evidence type="ECO:0000313" key="4">
    <source>
        <dbReference type="EMBL" id="OLY82565.1"/>
    </source>
</evidence>
<accession>A0A1R0H0A4</accession>
<dbReference type="Proteomes" id="UP000187455">
    <property type="component" value="Unassembled WGS sequence"/>
</dbReference>
<feature type="region of interest" description="Disordered" evidence="2">
    <location>
        <begin position="273"/>
        <end position="330"/>
    </location>
</feature>
<dbReference type="PANTHER" id="PTHR45725:SF1">
    <property type="entry name" value="DISHEVELLED ASSOCIATED ACTIVATOR OF MORPHOGENESIS, ISOFORM D"/>
    <property type="match status" value="1"/>
</dbReference>
<organism evidence="4 5">
    <name type="scientific">Smittium mucronatum</name>
    <dbReference type="NCBI Taxonomy" id="133383"/>
    <lineage>
        <taxon>Eukaryota</taxon>
        <taxon>Fungi</taxon>
        <taxon>Fungi incertae sedis</taxon>
        <taxon>Zoopagomycota</taxon>
        <taxon>Kickxellomycotina</taxon>
        <taxon>Harpellomycetes</taxon>
        <taxon>Harpellales</taxon>
        <taxon>Legeriomycetaceae</taxon>
        <taxon>Smittium</taxon>
    </lineage>
</organism>
<dbReference type="InterPro" id="IPR051425">
    <property type="entry name" value="Formin_Homology"/>
</dbReference>
<reference evidence="4 5" key="1">
    <citation type="journal article" date="2016" name="Mol. Biol. Evol.">
        <title>Genome-Wide Survey of Gut Fungi (Harpellales) Reveals the First Horizontally Transferred Ubiquitin Gene from a Mosquito Host.</title>
        <authorList>
            <person name="Wang Y."/>
            <person name="White M.M."/>
            <person name="Kvist S."/>
            <person name="Moncalvo J.M."/>
        </authorList>
    </citation>
    <scope>NUCLEOTIDE SEQUENCE [LARGE SCALE GENOMIC DNA]</scope>
    <source>
        <strain evidence="4 5">ALG-7-W6</strain>
    </source>
</reference>